<proteinExistence type="inferred from homology"/>
<evidence type="ECO:0000256" key="6">
    <source>
        <dbReference type="ARBA" id="ARBA00022989"/>
    </source>
</evidence>
<reference evidence="11" key="1">
    <citation type="submission" date="2020-05" db="EMBL/GenBank/DDBJ databases">
        <title>DNAmark Project.</title>
        <authorList>
            <person name="Leerhoei F."/>
        </authorList>
    </citation>
    <scope>NUCLEOTIDE SEQUENCE</scope>
    <source>
        <strain evidence="11">DM1247</strain>
    </source>
</reference>
<geneLocation type="mitochondrion" evidence="11"/>
<feature type="transmembrane region" description="Helical" evidence="10">
    <location>
        <begin position="52"/>
        <end position="74"/>
    </location>
</feature>
<dbReference type="GO" id="GO:0016020">
    <property type="term" value="C:membrane"/>
    <property type="evidence" value="ECO:0007669"/>
    <property type="project" value="UniProtKB-SubCell"/>
</dbReference>
<keyword evidence="8 10" id="KW-0472">Membrane</keyword>
<evidence type="ECO:0000256" key="5">
    <source>
        <dbReference type="ARBA" id="ARBA00022967"/>
    </source>
</evidence>
<gene>
    <name evidence="11" type="primary">ND4L</name>
</gene>
<evidence type="ECO:0000313" key="11">
    <source>
        <dbReference type="EMBL" id="QLY89558.1"/>
    </source>
</evidence>
<dbReference type="AlphaFoldDB" id="A0A7D6WEV5"/>
<evidence type="ECO:0000256" key="7">
    <source>
        <dbReference type="ARBA" id="ARBA00023027"/>
    </source>
</evidence>
<dbReference type="EMBL" id="MT483691">
    <property type="protein sequence ID" value="QLY89558.1"/>
    <property type="molecule type" value="Genomic_DNA"/>
</dbReference>
<evidence type="ECO:0000256" key="2">
    <source>
        <dbReference type="ARBA" id="ARBA00010519"/>
    </source>
</evidence>
<comment type="similarity">
    <text evidence="2">Belongs to the complex I subunit 4L family.</text>
</comment>
<keyword evidence="11" id="KW-0496">Mitochondrion</keyword>
<keyword evidence="4 10" id="KW-0812">Transmembrane</keyword>
<keyword evidence="6 10" id="KW-1133">Transmembrane helix</keyword>
<protein>
    <recommendedName>
        <fullName evidence="3">NADH-ubiquinone oxidoreductase chain 4L</fullName>
    </recommendedName>
    <alternativeName>
        <fullName evidence="9">NADH dehydrogenase subunit 4L</fullName>
    </alternativeName>
</protein>
<evidence type="ECO:0000256" key="4">
    <source>
        <dbReference type="ARBA" id="ARBA00022692"/>
    </source>
</evidence>
<name>A0A7D6WEV5_9GAST</name>
<evidence type="ECO:0000256" key="10">
    <source>
        <dbReference type="SAM" id="Phobius"/>
    </source>
</evidence>
<keyword evidence="5" id="KW-1278">Translocase</keyword>
<evidence type="ECO:0000256" key="8">
    <source>
        <dbReference type="ARBA" id="ARBA00023136"/>
    </source>
</evidence>
<sequence>MFSFVIMLISSILIFMKSKSYLYTLVLLELLALAMMMIIYVNSNLVSNSSDFLIFLTLITAEAALGLTLLVSLLQVHSNDYMSTLNSTKW</sequence>
<comment type="subcellular location">
    <subcellularLocation>
        <location evidence="1">Membrane</location>
        <topology evidence="1">Multi-pass membrane protein</topology>
    </subcellularLocation>
</comment>
<dbReference type="InterPro" id="IPR039428">
    <property type="entry name" value="NUOK/Mnh_C1-like"/>
</dbReference>
<organism evidence="11">
    <name type="scientific">Physa fontinalis</name>
    <dbReference type="NCBI Taxonomy" id="146087"/>
    <lineage>
        <taxon>Eukaryota</taxon>
        <taxon>Metazoa</taxon>
        <taxon>Spiralia</taxon>
        <taxon>Lophotrochozoa</taxon>
        <taxon>Mollusca</taxon>
        <taxon>Gastropoda</taxon>
        <taxon>Heterobranchia</taxon>
        <taxon>Euthyneura</taxon>
        <taxon>Panpulmonata</taxon>
        <taxon>Hygrophila</taxon>
        <taxon>Lymnaeoidea</taxon>
        <taxon>Physidae</taxon>
        <taxon>Physa</taxon>
    </lineage>
</organism>
<feature type="transmembrane region" description="Helical" evidence="10">
    <location>
        <begin position="21"/>
        <end position="40"/>
    </location>
</feature>
<evidence type="ECO:0000256" key="9">
    <source>
        <dbReference type="ARBA" id="ARBA00031586"/>
    </source>
</evidence>
<accession>A0A7D6WEV5</accession>
<evidence type="ECO:0000256" key="1">
    <source>
        <dbReference type="ARBA" id="ARBA00004141"/>
    </source>
</evidence>
<dbReference type="Pfam" id="PF00420">
    <property type="entry name" value="Oxidored_q2"/>
    <property type="match status" value="1"/>
</dbReference>
<keyword evidence="7" id="KW-0520">NAD</keyword>
<evidence type="ECO:0000256" key="3">
    <source>
        <dbReference type="ARBA" id="ARBA00016612"/>
    </source>
</evidence>
<dbReference type="Gene3D" id="1.10.287.3510">
    <property type="match status" value="1"/>
</dbReference>